<evidence type="ECO:0000313" key="4">
    <source>
        <dbReference type="Proteomes" id="UP000481252"/>
    </source>
</evidence>
<dbReference type="InterPro" id="IPR020904">
    <property type="entry name" value="Sc_DH/Rdtase_CS"/>
</dbReference>
<protein>
    <submittedName>
        <fullName evidence="3">SDR family oxidoreductase</fullName>
    </submittedName>
</protein>
<evidence type="ECO:0000259" key="2">
    <source>
        <dbReference type="SMART" id="SM00822"/>
    </source>
</evidence>
<dbReference type="InterPro" id="IPR057326">
    <property type="entry name" value="KR_dom"/>
</dbReference>
<dbReference type="EMBL" id="JAAKZG010000016">
    <property type="protein sequence ID" value="NGN44518.1"/>
    <property type="molecule type" value="Genomic_DNA"/>
</dbReference>
<dbReference type="GO" id="GO:0030497">
    <property type="term" value="P:fatty acid elongation"/>
    <property type="evidence" value="ECO:0007669"/>
    <property type="project" value="TreeGrafter"/>
</dbReference>
<dbReference type="PRINTS" id="PR00080">
    <property type="entry name" value="SDRFAMILY"/>
</dbReference>
<keyword evidence="4" id="KW-1185">Reference proteome</keyword>
<reference evidence="3 4" key="1">
    <citation type="submission" date="2020-02" db="EMBL/GenBank/DDBJ databases">
        <title>Genome sequence of the type strain CGMCC 1.15528 of Mesorhizobium zhangyense.</title>
        <authorList>
            <person name="Gao J."/>
            <person name="Sun J."/>
        </authorList>
    </citation>
    <scope>NUCLEOTIDE SEQUENCE [LARGE SCALE GENOMIC DNA]</scope>
    <source>
        <strain evidence="3 4">CGMCC 1.15528</strain>
    </source>
</reference>
<dbReference type="PRINTS" id="PR00081">
    <property type="entry name" value="GDHRDH"/>
</dbReference>
<gene>
    <name evidence="3" type="ORF">G6N74_25995</name>
</gene>
<dbReference type="FunFam" id="3.40.50.720:FF:000084">
    <property type="entry name" value="Short-chain dehydrogenase reductase"/>
    <property type="match status" value="1"/>
</dbReference>
<feature type="domain" description="Ketoreductase" evidence="2">
    <location>
        <begin position="9"/>
        <end position="184"/>
    </location>
</feature>
<dbReference type="Gene3D" id="3.40.50.720">
    <property type="entry name" value="NAD(P)-binding Rossmann-like Domain"/>
    <property type="match status" value="1"/>
</dbReference>
<dbReference type="PANTHER" id="PTHR42760">
    <property type="entry name" value="SHORT-CHAIN DEHYDROGENASES/REDUCTASES FAMILY MEMBER"/>
    <property type="match status" value="1"/>
</dbReference>
<accession>A0A7C9RBN7</accession>
<evidence type="ECO:0000256" key="1">
    <source>
        <dbReference type="ARBA" id="ARBA00006484"/>
    </source>
</evidence>
<sequence>MLFDDLKGKSALITGASGGIGRHFAELLASHGVTVTLAARRRELLEEACVDIIASGGNASAIQMNVADSASVAAALSSKSFDILINNAGISGTSRAIDLDEEEWDRVLDTNLKGVFVVAQAVARGMKASGRGGAIVNIASILGHRVAGNLSAYAASKAGVIQLTKALALEWAREGIRVNALCPGYIETDINREFFTSPVGLDLIKRIPQRRLGQPGELDGALVLLASAAGSYITGSSIEVDGGHLVSSL</sequence>
<dbReference type="PROSITE" id="PS00061">
    <property type="entry name" value="ADH_SHORT"/>
    <property type="match status" value="1"/>
</dbReference>
<dbReference type="GO" id="GO:0016616">
    <property type="term" value="F:oxidoreductase activity, acting on the CH-OH group of donors, NAD or NADP as acceptor"/>
    <property type="evidence" value="ECO:0007669"/>
    <property type="project" value="UniProtKB-ARBA"/>
</dbReference>
<organism evidence="3 4">
    <name type="scientific">Mesorhizobium zhangyense</name>
    <dbReference type="NCBI Taxonomy" id="1776730"/>
    <lineage>
        <taxon>Bacteria</taxon>
        <taxon>Pseudomonadati</taxon>
        <taxon>Pseudomonadota</taxon>
        <taxon>Alphaproteobacteria</taxon>
        <taxon>Hyphomicrobiales</taxon>
        <taxon>Phyllobacteriaceae</taxon>
        <taxon>Mesorhizobium</taxon>
    </lineage>
</organism>
<name>A0A7C9RBN7_9HYPH</name>
<comment type="similarity">
    <text evidence="1">Belongs to the short-chain dehydrogenases/reductases (SDR) family.</text>
</comment>
<dbReference type="SMART" id="SM00822">
    <property type="entry name" value="PKS_KR"/>
    <property type="match status" value="1"/>
</dbReference>
<proteinExistence type="inferred from homology"/>
<evidence type="ECO:0000313" key="3">
    <source>
        <dbReference type="EMBL" id="NGN44518.1"/>
    </source>
</evidence>
<dbReference type="RefSeq" id="WP_165120896.1">
    <property type="nucleotide sequence ID" value="NZ_JAAKZG010000016.1"/>
</dbReference>
<dbReference type="SUPFAM" id="SSF51735">
    <property type="entry name" value="NAD(P)-binding Rossmann-fold domains"/>
    <property type="match status" value="1"/>
</dbReference>
<dbReference type="InterPro" id="IPR036291">
    <property type="entry name" value="NAD(P)-bd_dom_sf"/>
</dbReference>
<dbReference type="InterPro" id="IPR002347">
    <property type="entry name" value="SDR_fam"/>
</dbReference>
<dbReference type="PANTHER" id="PTHR42760:SF135">
    <property type="entry name" value="BLL7886 PROTEIN"/>
    <property type="match status" value="1"/>
</dbReference>
<dbReference type="Proteomes" id="UP000481252">
    <property type="component" value="Unassembled WGS sequence"/>
</dbReference>
<dbReference type="Pfam" id="PF13561">
    <property type="entry name" value="adh_short_C2"/>
    <property type="match status" value="1"/>
</dbReference>
<comment type="caution">
    <text evidence="3">The sequence shown here is derived from an EMBL/GenBank/DDBJ whole genome shotgun (WGS) entry which is preliminary data.</text>
</comment>
<dbReference type="AlphaFoldDB" id="A0A7C9RBN7"/>
<dbReference type="CDD" id="cd05233">
    <property type="entry name" value="SDR_c"/>
    <property type="match status" value="1"/>
</dbReference>